<evidence type="ECO:0000256" key="8">
    <source>
        <dbReference type="ARBA" id="ARBA00022741"/>
    </source>
</evidence>
<dbReference type="NCBIfam" id="NF001770">
    <property type="entry name" value="PRK00509.1"/>
    <property type="match status" value="1"/>
</dbReference>
<evidence type="ECO:0000256" key="10">
    <source>
        <dbReference type="HAMAP-Rule" id="MF_00005"/>
    </source>
</evidence>
<comment type="subcellular location">
    <subcellularLocation>
        <location evidence="10">Cytoplasm</location>
    </subcellularLocation>
</comment>
<comment type="subunit">
    <text evidence="2 10">Homotetramer.</text>
</comment>
<dbReference type="SUPFAM" id="SSF52402">
    <property type="entry name" value="Adenine nucleotide alpha hydrolases-like"/>
    <property type="match status" value="1"/>
</dbReference>
<accession>A0A1H4A5X5</accession>
<dbReference type="GO" id="GO:0006526">
    <property type="term" value="P:L-arginine biosynthetic process"/>
    <property type="evidence" value="ECO:0007669"/>
    <property type="project" value="UniProtKB-UniRule"/>
</dbReference>
<dbReference type="Pfam" id="PF00764">
    <property type="entry name" value="Arginosuc_synth"/>
    <property type="match status" value="1"/>
</dbReference>
<feature type="binding site" evidence="10">
    <location>
        <position position="88"/>
    </location>
    <ligand>
        <name>L-citrulline</name>
        <dbReference type="ChEBI" id="CHEBI:57743"/>
    </ligand>
</feature>
<dbReference type="InterPro" id="IPR048268">
    <property type="entry name" value="Arginosuc_syn_C"/>
</dbReference>
<keyword evidence="8 10" id="KW-0547">Nucleotide-binding</keyword>
<dbReference type="AlphaFoldDB" id="A0A1H4A5X5"/>
<evidence type="ECO:0000313" key="13">
    <source>
        <dbReference type="EMBL" id="SEA31523.1"/>
    </source>
</evidence>
<evidence type="ECO:0000256" key="4">
    <source>
        <dbReference type="ARBA" id="ARBA00022490"/>
    </source>
</evidence>
<dbReference type="InterPro" id="IPR024074">
    <property type="entry name" value="AS_cat/multimer_dom_body"/>
</dbReference>
<dbReference type="PROSITE" id="PS00565">
    <property type="entry name" value="ARGININOSUCCIN_SYN_2"/>
    <property type="match status" value="1"/>
</dbReference>
<dbReference type="GO" id="GO:0004055">
    <property type="term" value="F:argininosuccinate synthase activity"/>
    <property type="evidence" value="ECO:0007669"/>
    <property type="project" value="UniProtKB-UniRule"/>
</dbReference>
<name>A0A1H4A5X5_9GAMM</name>
<feature type="binding site" evidence="10">
    <location>
        <position position="93"/>
    </location>
    <ligand>
        <name>L-citrulline</name>
        <dbReference type="ChEBI" id="CHEBI:57743"/>
    </ligand>
</feature>
<evidence type="ECO:0000256" key="3">
    <source>
        <dbReference type="ARBA" id="ARBA00012286"/>
    </source>
</evidence>
<dbReference type="Gene3D" id="3.90.1260.10">
    <property type="entry name" value="Argininosuccinate synthetase, chain A, domain 2"/>
    <property type="match status" value="1"/>
</dbReference>
<dbReference type="Gene3D" id="1.20.5.470">
    <property type="entry name" value="Single helix bin"/>
    <property type="match status" value="1"/>
</dbReference>
<keyword evidence="14" id="KW-1185">Reference proteome</keyword>
<feature type="binding site" evidence="10">
    <location>
        <position position="120"/>
    </location>
    <ligand>
        <name>L-aspartate</name>
        <dbReference type="ChEBI" id="CHEBI:29991"/>
    </ligand>
</feature>
<organism evidence="13 14">
    <name type="scientific">Microbulbifer marinus</name>
    <dbReference type="NCBI Taxonomy" id="658218"/>
    <lineage>
        <taxon>Bacteria</taxon>
        <taxon>Pseudomonadati</taxon>
        <taxon>Pseudomonadota</taxon>
        <taxon>Gammaproteobacteria</taxon>
        <taxon>Cellvibrionales</taxon>
        <taxon>Microbulbiferaceae</taxon>
        <taxon>Microbulbifer</taxon>
    </lineage>
</organism>
<evidence type="ECO:0000256" key="9">
    <source>
        <dbReference type="ARBA" id="ARBA00022840"/>
    </source>
</evidence>
<feature type="binding site" evidence="10">
    <location>
        <position position="265"/>
    </location>
    <ligand>
        <name>L-citrulline</name>
        <dbReference type="ChEBI" id="CHEBI:57743"/>
    </ligand>
</feature>
<dbReference type="InterPro" id="IPR048267">
    <property type="entry name" value="Arginosuc_syn_N"/>
</dbReference>
<keyword evidence="4 10" id="KW-0963">Cytoplasm</keyword>
<keyword evidence="5 10" id="KW-0055">Arginine biosynthesis</keyword>
<proteinExistence type="inferred from homology"/>
<evidence type="ECO:0000256" key="5">
    <source>
        <dbReference type="ARBA" id="ARBA00022571"/>
    </source>
</evidence>
<feature type="binding site" evidence="10">
    <location>
        <position position="189"/>
    </location>
    <ligand>
        <name>L-citrulline</name>
        <dbReference type="ChEBI" id="CHEBI:57743"/>
    </ligand>
</feature>
<dbReference type="STRING" id="658218.SAMN05216562_2577"/>
<dbReference type="FunFam" id="1.20.5.470:FF:000001">
    <property type="entry name" value="Argininosuccinate synthase"/>
    <property type="match status" value="1"/>
</dbReference>
<protein>
    <recommendedName>
        <fullName evidence="3 10">Argininosuccinate synthase</fullName>
        <ecNumber evidence="3 10">6.3.4.5</ecNumber>
    </recommendedName>
    <alternativeName>
        <fullName evidence="10">Citrulline--aspartate ligase</fullName>
    </alternativeName>
</protein>
<dbReference type="OrthoDB" id="9801641at2"/>
<feature type="binding site" evidence="10">
    <location>
        <position position="128"/>
    </location>
    <ligand>
        <name>L-citrulline</name>
        <dbReference type="ChEBI" id="CHEBI:57743"/>
    </ligand>
</feature>
<feature type="binding site" evidence="10">
    <location>
        <position position="118"/>
    </location>
    <ligand>
        <name>ATP</name>
        <dbReference type="ChEBI" id="CHEBI:30616"/>
    </ligand>
</feature>
<evidence type="ECO:0000256" key="2">
    <source>
        <dbReference type="ARBA" id="ARBA00011881"/>
    </source>
</evidence>
<dbReference type="Pfam" id="PF20979">
    <property type="entry name" value="Arginosuc_syn_C"/>
    <property type="match status" value="1"/>
</dbReference>
<comment type="pathway">
    <text evidence="1 10">Amino-acid biosynthesis; L-arginine biosynthesis; L-arginine from L-ornithine and carbamoyl phosphate: step 2/3.</text>
</comment>
<evidence type="ECO:0000256" key="6">
    <source>
        <dbReference type="ARBA" id="ARBA00022598"/>
    </source>
</evidence>
<feature type="binding site" evidence="10">
    <location>
        <position position="124"/>
    </location>
    <ligand>
        <name>L-citrulline</name>
        <dbReference type="ChEBI" id="CHEBI:57743"/>
    </ligand>
</feature>
<evidence type="ECO:0000313" key="14">
    <source>
        <dbReference type="Proteomes" id="UP000198658"/>
    </source>
</evidence>
<evidence type="ECO:0000256" key="7">
    <source>
        <dbReference type="ARBA" id="ARBA00022605"/>
    </source>
</evidence>
<feature type="binding site" evidence="10">
    <location>
        <position position="180"/>
    </location>
    <ligand>
        <name>L-citrulline</name>
        <dbReference type="ChEBI" id="CHEBI:57743"/>
    </ligand>
</feature>
<reference evidence="14" key="1">
    <citation type="submission" date="2016-10" db="EMBL/GenBank/DDBJ databases">
        <authorList>
            <person name="Varghese N."/>
            <person name="Submissions S."/>
        </authorList>
    </citation>
    <scope>NUCLEOTIDE SEQUENCE [LARGE SCALE GENOMIC DNA]</scope>
    <source>
        <strain evidence="14">CGMCC 1.10657</strain>
    </source>
</reference>
<keyword evidence="7 10" id="KW-0028">Amino-acid biosynthesis</keyword>
<evidence type="ECO:0000259" key="11">
    <source>
        <dbReference type="Pfam" id="PF00764"/>
    </source>
</evidence>
<dbReference type="PROSITE" id="PS00564">
    <property type="entry name" value="ARGININOSUCCIN_SYN_1"/>
    <property type="match status" value="1"/>
</dbReference>
<dbReference type="Proteomes" id="UP000198658">
    <property type="component" value="Unassembled WGS sequence"/>
</dbReference>
<gene>
    <name evidence="10" type="primary">argG</name>
    <name evidence="13" type="ORF">SAMN05216562_2577</name>
</gene>
<dbReference type="HAMAP" id="MF_00005">
    <property type="entry name" value="Arg_succ_synth_type1"/>
    <property type="match status" value="1"/>
</dbReference>
<keyword evidence="6 10" id="KW-0436">Ligase</keyword>
<comment type="similarity">
    <text evidence="10">Belongs to the argininosuccinate synthase family. Type 1 subfamily.</text>
</comment>
<evidence type="ECO:0000256" key="1">
    <source>
        <dbReference type="ARBA" id="ARBA00004967"/>
    </source>
</evidence>
<feature type="binding site" evidence="10">
    <location>
        <begin position="10"/>
        <end position="18"/>
    </location>
    <ligand>
        <name>ATP</name>
        <dbReference type="ChEBI" id="CHEBI:30616"/>
    </ligand>
</feature>
<feature type="binding site" evidence="10">
    <location>
        <position position="277"/>
    </location>
    <ligand>
        <name>L-citrulline</name>
        <dbReference type="ChEBI" id="CHEBI:57743"/>
    </ligand>
</feature>
<dbReference type="EMBL" id="FNQO01000003">
    <property type="protein sequence ID" value="SEA31523.1"/>
    <property type="molecule type" value="Genomic_DNA"/>
</dbReference>
<evidence type="ECO:0000259" key="12">
    <source>
        <dbReference type="Pfam" id="PF20979"/>
    </source>
</evidence>
<dbReference type="FunFam" id="3.90.1260.10:FF:000007">
    <property type="entry name" value="Argininosuccinate synthase"/>
    <property type="match status" value="1"/>
</dbReference>
<dbReference type="InterPro" id="IPR001518">
    <property type="entry name" value="Arginosuc_synth"/>
</dbReference>
<feature type="binding site" evidence="10">
    <location>
        <position position="125"/>
    </location>
    <ligand>
        <name>L-aspartate</name>
        <dbReference type="ChEBI" id="CHEBI:29991"/>
    </ligand>
</feature>
<dbReference type="PANTHER" id="PTHR11587:SF2">
    <property type="entry name" value="ARGININOSUCCINATE SYNTHASE"/>
    <property type="match status" value="1"/>
</dbReference>
<dbReference type="Gene3D" id="3.40.50.620">
    <property type="entry name" value="HUPs"/>
    <property type="match status" value="1"/>
</dbReference>
<feature type="domain" description="Arginosuccinate synthase-like N-terminal" evidence="11">
    <location>
        <begin position="6"/>
        <end position="167"/>
    </location>
</feature>
<comment type="catalytic activity">
    <reaction evidence="10">
        <text>L-citrulline + L-aspartate + ATP = 2-(N(omega)-L-arginino)succinate + AMP + diphosphate + H(+)</text>
        <dbReference type="Rhea" id="RHEA:10932"/>
        <dbReference type="ChEBI" id="CHEBI:15378"/>
        <dbReference type="ChEBI" id="CHEBI:29991"/>
        <dbReference type="ChEBI" id="CHEBI:30616"/>
        <dbReference type="ChEBI" id="CHEBI:33019"/>
        <dbReference type="ChEBI" id="CHEBI:57472"/>
        <dbReference type="ChEBI" id="CHEBI:57743"/>
        <dbReference type="ChEBI" id="CHEBI:456215"/>
        <dbReference type="EC" id="6.3.4.5"/>
    </reaction>
</comment>
<dbReference type="SUPFAM" id="SSF69864">
    <property type="entry name" value="Argininosuccinate synthetase, C-terminal domain"/>
    <property type="match status" value="1"/>
</dbReference>
<dbReference type="FunFam" id="3.40.50.620:FF:000019">
    <property type="entry name" value="Argininosuccinate synthase"/>
    <property type="match status" value="1"/>
</dbReference>
<dbReference type="EC" id="6.3.4.5" evidence="3 10"/>
<dbReference type="GO" id="GO:0005737">
    <property type="term" value="C:cytoplasm"/>
    <property type="evidence" value="ECO:0007669"/>
    <property type="project" value="UniProtKB-SubCell"/>
</dbReference>
<feature type="binding site" evidence="10">
    <location>
        <position position="37"/>
    </location>
    <ligand>
        <name>ATP</name>
        <dbReference type="ChEBI" id="CHEBI:30616"/>
    </ligand>
</feature>
<dbReference type="RefSeq" id="WP_091389108.1">
    <property type="nucleotide sequence ID" value="NZ_FNQO01000003.1"/>
</dbReference>
<dbReference type="InterPro" id="IPR018223">
    <property type="entry name" value="Arginosuc_synth_CS"/>
</dbReference>
<dbReference type="InterPro" id="IPR014729">
    <property type="entry name" value="Rossmann-like_a/b/a_fold"/>
</dbReference>
<feature type="domain" description="Arginosuccinate synthase C-terminal" evidence="12">
    <location>
        <begin position="179"/>
        <end position="397"/>
    </location>
</feature>
<dbReference type="GO" id="GO:0000050">
    <property type="term" value="P:urea cycle"/>
    <property type="evidence" value="ECO:0007669"/>
    <property type="project" value="TreeGrafter"/>
</dbReference>
<dbReference type="CDD" id="cd01999">
    <property type="entry name" value="ASS"/>
    <property type="match status" value="1"/>
</dbReference>
<dbReference type="NCBIfam" id="TIGR00032">
    <property type="entry name" value="argG"/>
    <property type="match status" value="1"/>
</dbReference>
<feature type="binding site" evidence="10">
    <location>
        <position position="124"/>
    </location>
    <ligand>
        <name>L-aspartate</name>
        <dbReference type="ChEBI" id="CHEBI:29991"/>
    </ligand>
</feature>
<sequence length="406" mass="45517">MSKIDKVVLAYSGGLDTSVIVRWLQETYDCEVVTFTADIGQGEEVEPARAKAEALGVKEIYIDDLREEYVRDFVFPMFRANTIYEGEYLLGTSIARPLIAKRLIEIANETGADAISHGATGKGNDQVRFELGAYALKPGIQVIAPWREWDLTSREKLMQYCEQHKIPVDFSTGKKKSPYSMDANLLHISYEGGILEDPWAEAEEDMWRWSVSPEAAPDQPTYITLTFENGDPVAIDGERMSPATLLEKLNKLGGANGIGRLDIVENRYVGMKSRGCYETPGGTILLKAHRAIESITLDREVAHMKDELMPRYANLIYNGYWWSPERRMLQAAIDESQQVVNGEVRLKLYKGSVSAVGRRSAESLFDERIATFEEDAGAYDQKDAEGFIKLNALRLRIAAGKGRKLI</sequence>
<keyword evidence="9 10" id="KW-0067">ATP-binding</keyword>
<dbReference type="PANTHER" id="PTHR11587">
    <property type="entry name" value="ARGININOSUCCINATE SYNTHASE"/>
    <property type="match status" value="1"/>
</dbReference>
<dbReference type="GO" id="GO:0000053">
    <property type="term" value="P:argininosuccinate metabolic process"/>
    <property type="evidence" value="ECO:0007669"/>
    <property type="project" value="TreeGrafter"/>
</dbReference>
<dbReference type="GO" id="GO:0005524">
    <property type="term" value="F:ATP binding"/>
    <property type="evidence" value="ECO:0007669"/>
    <property type="project" value="UniProtKB-UniRule"/>
</dbReference>
<dbReference type="InterPro" id="IPR023434">
    <property type="entry name" value="Arginosuc_synth_type_1_subfam"/>
</dbReference>
<dbReference type="UniPathway" id="UPA00068">
    <property type="reaction ID" value="UER00113"/>
</dbReference>